<comment type="caution">
    <text evidence="2">The sequence shown here is derived from an EMBL/GenBank/DDBJ whole genome shotgun (WGS) entry which is preliminary data.</text>
</comment>
<dbReference type="Gene3D" id="1.10.472.10">
    <property type="entry name" value="Cyclin-like"/>
    <property type="match status" value="1"/>
</dbReference>
<dbReference type="PANTHER" id="PTHR15615:SF10">
    <property type="entry name" value="PHO85 CYCLIN-2-RELATED"/>
    <property type="match status" value="1"/>
</dbReference>
<proteinExistence type="predicted"/>
<dbReference type="GO" id="GO:0016538">
    <property type="term" value="F:cyclin-dependent protein serine/threonine kinase regulator activity"/>
    <property type="evidence" value="ECO:0007669"/>
    <property type="project" value="TreeGrafter"/>
</dbReference>
<evidence type="ECO:0000256" key="1">
    <source>
        <dbReference type="SAM" id="MobiDB-lite"/>
    </source>
</evidence>
<dbReference type="OrthoDB" id="244495at2759"/>
<dbReference type="EMBL" id="MCOG01000049">
    <property type="protein sequence ID" value="ORY66883.1"/>
    <property type="molecule type" value="Genomic_DNA"/>
</dbReference>
<dbReference type="STRING" id="1754190.A0A1Y2E5P0"/>
<organism evidence="2 3">
    <name type="scientific">Neocallimastix californiae</name>
    <dbReference type="NCBI Taxonomy" id="1754190"/>
    <lineage>
        <taxon>Eukaryota</taxon>
        <taxon>Fungi</taxon>
        <taxon>Fungi incertae sedis</taxon>
        <taxon>Chytridiomycota</taxon>
        <taxon>Chytridiomycota incertae sedis</taxon>
        <taxon>Neocallimastigomycetes</taxon>
        <taxon>Neocallimastigales</taxon>
        <taxon>Neocallimastigaceae</taxon>
        <taxon>Neocallimastix</taxon>
    </lineage>
</organism>
<evidence type="ECO:0008006" key="4">
    <source>
        <dbReference type="Google" id="ProtNLM"/>
    </source>
</evidence>
<dbReference type="PANTHER" id="PTHR15615">
    <property type="match status" value="1"/>
</dbReference>
<dbReference type="GO" id="GO:0005634">
    <property type="term" value="C:nucleus"/>
    <property type="evidence" value="ECO:0007669"/>
    <property type="project" value="TreeGrafter"/>
</dbReference>
<sequence>MEPEYNSIPLATSAYEIEAEKDEIIENTLKFQTFNKNEIKYLYHSLINNCIYFLETTYKSLYSDCTDPINHQEFHTYIENILLKTRITIPMLYSIMYYIKRFRTAIRQCPTAILGLREGLTINQPKDIQKVFVSAAILSIKFFNDRVIMNSEWTKFIDLTKEQINICEVQFVRLIDYNLNLNVRNYYTFINDYLTKFNKTESLTKVNSPSTITISQPVEQTLIQQKPLTINCNKIPYDNHSIYNTQTEILPTQPKAMSVENLIDNSLSINNTSSNAFLSITPTPSVGQTTPNSCTNERLLTPVEKVSMEMNYNSNTNAYSNYNCYNNNNYQIQMNQQRVLFKDPMSIGEQTSPECNSQYSNNHYSYPNTMMRTTSDSTFVAEPNYDYNNERCTTPNSVYGSEDSINNNVNNNNRDKTMFPTPKNNYSALSYSSCSSECTLYQSNPMDEDANMNQNHFNNRIPLNKLLYHNRHRHNQDYLYSKKGKIEMVKEEIEQE</sequence>
<feature type="compositionally biased region" description="Polar residues" evidence="1">
    <location>
        <begin position="396"/>
        <end position="405"/>
    </location>
</feature>
<dbReference type="GO" id="GO:0019901">
    <property type="term" value="F:protein kinase binding"/>
    <property type="evidence" value="ECO:0007669"/>
    <property type="project" value="InterPro"/>
</dbReference>
<name>A0A1Y2E5P0_9FUNG</name>
<protein>
    <recommendedName>
        <fullName evidence="4">Cyclin N-terminal domain-containing protein</fullName>
    </recommendedName>
</protein>
<reference evidence="2 3" key="1">
    <citation type="submission" date="2016-08" db="EMBL/GenBank/DDBJ databases">
        <title>A Parts List for Fungal Cellulosomes Revealed by Comparative Genomics.</title>
        <authorList>
            <consortium name="DOE Joint Genome Institute"/>
            <person name="Haitjema C.H."/>
            <person name="Gilmore S.P."/>
            <person name="Henske J.K."/>
            <person name="Solomon K.V."/>
            <person name="De Groot R."/>
            <person name="Kuo A."/>
            <person name="Mondo S.J."/>
            <person name="Salamov A.A."/>
            <person name="Labutti K."/>
            <person name="Zhao Z."/>
            <person name="Chiniquy J."/>
            <person name="Barry K."/>
            <person name="Brewer H.M."/>
            <person name="Purvine S.O."/>
            <person name="Wright A.T."/>
            <person name="Boxma B."/>
            <person name="Van Alen T."/>
            <person name="Hackstein J.H."/>
            <person name="Baker S.E."/>
            <person name="Grigoriev I.V."/>
            <person name="O'Malley M.A."/>
        </authorList>
    </citation>
    <scope>NUCLEOTIDE SEQUENCE [LARGE SCALE GENOMIC DNA]</scope>
    <source>
        <strain evidence="2 3">G1</strain>
    </source>
</reference>
<dbReference type="GO" id="GO:0000307">
    <property type="term" value="C:cyclin-dependent protein kinase holoenzyme complex"/>
    <property type="evidence" value="ECO:0007669"/>
    <property type="project" value="TreeGrafter"/>
</dbReference>
<dbReference type="InterPro" id="IPR013922">
    <property type="entry name" value="Cyclin_PHO80-like"/>
</dbReference>
<evidence type="ECO:0000313" key="3">
    <source>
        <dbReference type="Proteomes" id="UP000193920"/>
    </source>
</evidence>
<dbReference type="CDD" id="cd20557">
    <property type="entry name" value="CYCLIN_ScPCL1-like"/>
    <property type="match status" value="1"/>
</dbReference>
<dbReference type="AlphaFoldDB" id="A0A1Y2E5P0"/>
<accession>A0A1Y2E5P0</accession>
<dbReference type="Proteomes" id="UP000193920">
    <property type="component" value="Unassembled WGS sequence"/>
</dbReference>
<gene>
    <name evidence="2" type="ORF">LY90DRAFT_667815</name>
</gene>
<feature type="region of interest" description="Disordered" evidence="1">
    <location>
        <begin position="396"/>
        <end position="420"/>
    </location>
</feature>
<evidence type="ECO:0000313" key="2">
    <source>
        <dbReference type="EMBL" id="ORY66883.1"/>
    </source>
</evidence>
<keyword evidence="3" id="KW-1185">Reference proteome</keyword>